<evidence type="ECO:0000256" key="6">
    <source>
        <dbReference type="RuleBase" id="RU363076"/>
    </source>
</evidence>
<keyword evidence="8" id="KW-1185">Reference proteome</keyword>
<dbReference type="PANTHER" id="PTHR23427">
    <property type="entry name" value="SURFEIT LOCUS PROTEIN"/>
    <property type="match status" value="1"/>
</dbReference>
<comment type="subcellular location">
    <subcellularLocation>
        <location evidence="6">Cell membrane</location>
        <topology evidence="6">Multi-pass membrane protein</topology>
    </subcellularLocation>
    <subcellularLocation>
        <location evidence="1">Membrane</location>
    </subcellularLocation>
</comment>
<gene>
    <name evidence="7" type="ORF">RB2654_06489</name>
</gene>
<comment type="similarity">
    <text evidence="2 6">Belongs to the SURF1 family.</text>
</comment>
<evidence type="ECO:0000256" key="4">
    <source>
        <dbReference type="ARBA" id="ARBA00022989"/>
    </source>
</evidence>
<dbReference type="InterPro" id="IPR002994">
    <property type="entry name" value="Surf1/Shy1"/>
</dbReference>
<dbReference type="GO" id="GO:0005886">
    <property type="term" value="C:plasma membrane"/>
    <property type="evidence" value="ECO:0007669"/>
    <property type="project" value="UniProtKB-SubCell"/>
</dbReference>
<dbReference type="EMBL" id="AAMT01000007">
    <property type="protein sequence ID" value="EAQ12736.1"/>
    <property type="molecule type" value="Genomic_DNA"/>
</dbReference>
<organism evidence="7 8">
    <name type="scientific">Maritimibacter alkaliphilus HTCC2654</name>
    <dbReference type="NCBI Taxonomy" id="314271"/>
    <lineage>
        <taxon>Bacteria</taxon>
        <taxon>Pseudomonadati</taxon>
        <taxon>Pseudomonadota</taxon>
        <taxon>Alphaproteobacteria</taxon>
        <taxon>Rhodobacterales</taxon>
        <taxon>Roseobacteraceae</taxon>
        <taxon>Maritimibacter</taxon>
    </lineage>
</organism>
<evidence type="ECO:0000256" key="1">
    <source>
        <dbReference type="ARBA" id="ARBA00004370"/>
    </source>
</evidence>
<dbReference type="CDD" id="cd06662">
    <property type="entry name" value="SURF1"/>
    <property type="match status" value="1"/>
</dbReference>
<keyword evidence="5 6" id="KW-0472">Membrane</keyword>
<name>A3VFW0_9RHOB</name>
<protein>
    <recommendedName>
        <fullName evidence="6">SURF1-like protein</fullName>
    </recommendedName>
</protein>
<keyword evidence="3 6" id="KW-0812">Transmembrane</keyword>
<dbReference type="STRING" id="314271.RB2654_06489"/>
<dbReference type="Pfam" id="PF02104">
    <property type="entry name" value="SURF1"/>
    <property type="match status" value="1"/>
</dbReference>
<proteinExistence type="inferred from homology"/>
<sequence length="228" mass="25567">MFKQILAAILLFAGLAVFVSLGVWQLQRLEWKQAIIAEIESQIGGDPVALPATPDPGADRYLPVEISGTFGAGEIHVLVSHRDYGAGFRVIAPFTTDDGRAIMVDRGFIPTARKEDRHNLSGATVQGNLHWPDERDQFTPEDDEAGNWWYARDVDKMAGALGTEPLLVIARNETDPAILPMPVTTEAIRNKHFEYAMTWFLFAVTWVVMTGFALWRIRRRNHEQAIQP</sequence>
<dbReference type="PROSITE" id="PS50895">
    <property type="entry name" value="SURF1"/>
    <property type="match status" value="1"/>
</dbReference>
<dbReference type="Proteomes" id="UP000002931">
    <property type="component" value="Unassembled WGS sequence"/>
</dbReference>
<dbReference type="RefSeq" id="WP_008329885.1">
    <property type="nucleotide sequence ID" value="NZ_CH902578.1"/>
</dbReference>
<evidence type="ECO:0000256" key="5">
    <source>
        <dbReference type="ARBA" id="ARBA00023136"/>
    </source>
</evidence>
<dbReference type="AlphaFoldDB" id="A3VFW0"/>
<keyword evidence="6" id="KW-1003">Cell membrane</keyword>
<evidence type="ECO:0000256" key="2">
    <source>
        <dbReference type="ARBA" id="ARBA00007165"/>
    </source>
</evidence>
<evidence type="ECO:0000256" key="3">
    <source>
        <dbReference type="ARBA" id="ARBA00022692"/>
    </source>
</evidence>
<dbReference type="eggNOG" id="COG3346">
    <property type="taxonomic scope" value="Bacteria"/>
</dbReference>
<comment type="caution">
    <text evidence="7">The sequence shown here is derived from an EMBL/GenBank/DDBJ whole genome shotgun (WGS) entry which is preliminary data.</text>
</comment>
<comment type="caution">
    <text evidence="6">Lacks conserved residue(s) required for the propagation of feature annotation.</text>
</comment>
<dbReference type="PANTHER" id="PTHR23427:SF2">
    <property type="entry name" value="SURFEIT LOCUS PROTEIN 1"/>
    <property type="match status" value="1"/>
</dbReference>
<dbReference type="InterPro" id="IPR045214">
    <property type="entry name" value="Surf1/Surf4"/>
</dbReference>
<accession>A3VFW0</accession>
<evidence type="ECO:0000313" key="8">
    <source>
        <dbReference type="Proteomes" id="UP000002931"/>
    </source>
</evidence>
<keyword evidence="4 6" id="KW-1133">Transmembrane helix</keyword>
<evidence type="ECO:0000313" key="7">
    <source>
        <dbReference type="EMBL" id="EAQ12736.1"/>
    </source>
</evidence>
<dbReference type="OrthoDB" id="6079986at2"/>
<feature type="transmembrane region" description="Helical" evidence="6">
    <location>
        <begin position="196"/>
        <end position="215"/>
    </location>
</feature>
<reference evidence="7 8" key="1">
    <citation type="journal article" date="2010" name="J. Bacteriol.">
        <title>Genome sequences of Pelagibaca bermudensis HTCC2601T and Maritimibacter alkaliphilus HTCC2654T, the type strains of two marine Roseobacter genera.</title>
        <authorList>
            <person name="Thrash J.C."/>
            <person name="Cho J.C."/>
            <person name="Ferriera S."/>
            <person name="Johnson J."/>
            <person name="Vergin K.L."/>
            <person name="Giovannoni S.J."/>
        </authorList>
    </citation>
    <scope>NUCLEOTIDE SEQUENCE [LARGE SCALE GENOMIC DNA]</scope>
    <source>
        <strain evidence="7 8">HTCC2654</strain>
    </source>
</reference>
<dbReference type="HOGENOM" id="CLU_047737_4_1_5"/>